<keyword evidence="4" id="KW-1185">Reference proteome</keyword>
<feature type="signal peptide" evidence="2">
    <location>
        <begin position="1"/>
        <end position="28"/>
    </location>
</feature>
<dbReference type="AlphaFoldDB" id="A0A7M5UFX4"/>
<dbReference type="GeneID" id="136800256"/>
<evidence type="ECO:0008006" key="5">
    <source>
        <dbReference type="Google" id="ProtNLM"/>
    </source>
</evidence>
<dbReference type="RefSeq" id="XP_066912978.1">
    <property type="nucleotide sequence ID" value="XM_067056877.1"/>
</dbReference>
<dbReference type="EnsemblMetazoa" id="CLYHEMT000640.1">
    <property type="protein sequence ID" value="CLYHEMP000640.1"/>
    <property type="gene ID" value="CLYHEMG000640"/>
</dbReference>
<organism evidence="3 4">
    <name type="scientific">Clytia hemisphaerica</name>
    <dbReference type="NCBI Taxonomy" id="252671"/>
    <lineage>
        <taxon>Eukaryota</taxon>
        <taxon>Metazoa</taxon>
        <taxon>Cnidaria</taxon>
        <taxon>Hydrozoa</taxon>
        <taxon>Hydroidolina</taxon>
        <taxon>Leptothecata</taxon>
        <taxon>Obeliida</taxon>
        <taxon>Clytiidae</taxon>
        <taxon>Clytia</taxon>
    </lineage>
</organism>
<evidence type="ECO:0000256" key="2">
    <source>
        <dbReference type="SAM" id="SignalP"/>
    </source>
</evidence>
<dbReference type="Proteomes" id="UP000594262">
    <property type="component" value="Unplaced"/>
</dbReference>
<sequence>MYTVIMLTEKWLFGFLLVHILCCSSVSSNICSQFQLDCPSKRSDKSIGFRLISIHGENSNKQQVDVKDDVIERLMADGSLAPGSFLPTRAKKEQEKFRGVPRSTKTYGDLRRKLFQIRNFAFLKNEQDSLFNDREDLDLPYGDVSPLMENLPFAKFEHLDTPHDAKEPVILKNEYINLAAEQSQEAAPGKKIDFPKLEKLVLLKNLVKNIESSASDNGNSLAPDDMTSPFSKFEKSFLPKRISRGKAENFDSGEIGNSMVPKKMNSPQHKSQEFLKSAKTKREADISVLDDVNSMPTTNLYEKDTVNTVGYWQILKQGVRKDSDGLNGLKDTENKMHGDLIKQQDLIFLVANEETKNRGFQF</sequence>
<feature type="chain" id="PRO_5029491884" description="Cnidarian restricted protein" evidence="2">
    <location>
        <begin position="29"/>
        <end position="362"/>
    </location>
</feature>
<proteinExistence type="predicted"/>
<evidence type="ECO:0000313" key="3">
    <source>
        <dbReference type="EnsemblMetazoa" id="CLYHEMP000640.1"/>
    </source>
</evidence>
<evidence type="ECO:0000313" key="4">
    <source>
        <dbReference type="Proteomes" id="UP000594262"/>
    </source>
</evidence>
<keyword evidence="2" id="KW-0732">Signal</keyword>
<name>A0A7M5UFX4_9CNID</name>
<accession>A0A7M5UFX4</accession>
<protein>
    <recommendedName>
        <fullName evidence="5">Cnidarian restricted protein</fullName>
    </recommendedName>
</protein>
<evidence type="ECO:0000256" key="1">
    <source>
        <dbReference type="SAM" id="MobiDB-lite"/>
    </source>
</evidence>
<reference evidence="3" key="1">
    <citation type="submission" date="2021-01" db="UniProtKB">
        <authorList>
            <consortium name="EnsemblMetazoa"/>
        </authorList>
    </citation>
    <scope>IDENTIFICATION</scope>
</reference>
<feature type="region of interest" description="Disordered" evidence="1">
    <location>
        <begin position="248"/>
        <end position="279"/>
    </location>
</feature>